<name>A0A194VFX8_CYTMA</name>
<evidence type="ECO:0000313" key="3">
    <source>
        <dbReference type="EMBL" id="KUI62774.1"/>
    </source>
</evidence>
<dbReference type="STRING" id="694573.A0A194VFX8"/>
<evidence type="ECO:0000256" key="2">
    <source>
        <dbReference type="ARBA" id="ARBA00023002"/>
    </source>
</evidence>
<dbReference type="PRINTS" id="PR00081">
    <property type="entry name" value="GDHRDH"/>
</dbReference>
<dbReference type="Pfam" id="PF13561">
    <property type="entry name" value="adh_short_C2"/>
    <property type="match status" value="1"/>
</dbReference>
<dbReference type="InterPro" id="IPR002347">
    <property type="entry name" value="SDR_fam"/>
</dbReference>
<comment type="similarity">
    <text evidence="1">Belongs to the short-chain dehydrogenases/reductases (SDR) family.</text>
</comment>
<keyword evidence="2" id="KW-0560">Oxidoreductase</keyword>
<sequence>MVSSMSGRIVNRPQKQAAYNFSKAATIIMMKSMAAEWGEHGIRVNALSPGYIQTVVNEGEEMEELSRISKPDEFRGTAVDIVSDAGSYLTGAEIVVDGGYTIW</sequence>
<reference evidence="4" key="1">
    <citation type="submission" date="2014-12" db="EMBL/GenBank/DDBJ databases">
        <title>Genome Sequence of Valsa Canker Pathogens Uncovers a Specific Adaption of Colonization on Woody Bark.</title>
        <authorList>
            <person name="Yin Z."/>
            <person name="Liu H."/>
            <person name="Gao X."/>
            <person name="Li Z."/>
            <person name="Song N."/>
            <person name="Ke X."/>
            <person name="Dai Q."/>
            <person name="Wu Y."/>
            <person name="Sun Y."/>
            <person name="Xu J.-R."/>
            <person name="Kang Z.K."/>
            <person name="Wang L."/>
            <person name="Huang L."/>
        </authorList>
    </citation>
    <scope>NUCLEOTIDE SEQUENCE [LARGE SCALE GENOMIC DNA]</scope>
    <source>
        <strain evidence="4">SXYL134</strain>
    </source>
</reference>
<keyword evidence="4" id="KW-1185">Reference proteome</keyword>
<dbReference type="AlphaFoldDB" id="A0A194VFX8"/>
<dbReference type="EMBL" id="KN714832">
    <property type="protein sequence ID" value="KUI62774.1"/>
    <property type="molecule type" value="Genomic_DNA"/>
</dbReference>
<dbReference type="PANTHER" id="PTHR42760:SF115">
    <property type="entry name" value="3-OXOACYL-[ACYL-CARRIER-PROTEIN] REDUCTASE FABG"/>
    <property type="match status" value="1"/>
</dbReference>
<dbReference type="OrthoDB" id="1669814at2759"/>
<gene>
    <name evidence="3" type="ORF">VP1G_11430</name>
</gene>
<proteinExistence type="inferred from homology"/>
<dbReference type="Gene3D" id="3.40.50.720">
    <property type="entry name" value="NAD(P)-binding Rossmann-like Domain"/>
    <property type="match status" value="1"/>
</dbReference>
<dbReference type="InterPro" id="IPR036291">
    <property type="entry name" value="NAD(P)-bd_dom_sf"/>
</dbReference>
<dbReference type="PANTHER" id="PTHR42760">
    <property type="entry name" value="SHORT-CHAIN DEHYDROGENASES/REDUCTASES FAMILY MEMBER"/>
    <property type="match status" value="1"/>
</dbReference>
<dbReference type="Proteomes" id="UP000078576">
    <property type="component" value="Unassembled WGS sequence"/>
</dbReference>
<evidence type="ECO:0000256" key="1">
    <source>
        <dbReference type="ARBA" id="ARBA00006484"/>
    </source>
</evidence>
<dbReference type="SUPFAM" id="SSF51735">
    <property type="entry name" value="NAD(P)-binding Rossmann-fold domains"/>
    <property type="match status" value="1"/>
</dbReference>
<accession>A0A194VFX8</accession>
<evidence type="ECO:0000313" key="4">
    <source>
        <dbReference type="Proteomes" id="UP000078576"/>
    </source>
</evidence>
<organism evidence="3 4">
    <name type="scientific">Cytospora mali</name>
    <name type="common">Apple Valsa canker fungus</name>
    <name type="synonym">Valsa mali</name>
    <dbReference type="NCBI Taxonomy" id="578113"/>
    <lineage>
        <taxon>Eukaryota</taxon>
        <taxon>Fungi</taxon>
        <taxon>Dikarya</taxon>
        <taxon>Ascomycota</taxon>
        <taxon>Pezizomycotina</taxon>
        <taxon>Sordariomycetes</taxon>
        <taxon>Sordariomycetidae</taxon>
        <taxon>Diaporthales</taxon>
        <taxon>Cytosporaceae</taxon>
        <taxon>Cytospora</taxon>
    </lineage>
</organism>
<dbReference type="GO" id="GO:0016616">
    <property type="term" value="F:oxidoreductase activity, acting on the CH-OH group of donors, NAD or NADP as acceptor"/>
    <property type="evidence" value="ECO:0007669"/>
    <property type="project" value="TreeGrafter"/>
</dbReference>
<protein>
    <submittedName>
        <fullName evidence="3">D-arabinitol 2-dehydrogenase [ribulose-forming]</fullName>
    </submittedName>
</protein>